<dbReference type="PANTHER" id="PTHR48104:SF30">
    <property type="entry name" value="METACASPASE-1"/>
    <property type="match status" value="1"/>
</dbReference>
<proteinExistence type="inferred from homology"/>
<evidence type="ECO:0000313" key="3">
    <source>
        <dbReference type="EMBL" id="OKP13275.1"/>
    </source>
</evidence>
<dbReference type="PANTHER" id="PTHR48104">
    <property type="entry name" value="METACASPASE-4"/>
    <property type="match status" value="1"/>
</dbReference>
<sequence length="266" mass="29235">MPRKKALLIGINYTGSNHQLNGCINDAMNVREYLVRDCGYSPDQRDMVILTDAPENQGTPFYPTGANMLAAFNWLVSGNNQGDSLWLSYSGHGSQVKDPDGDRDSGFDDTICPVDFERNGQITSDTLHKVIVSPMNPRCRLTILFDCCHSGSAVELPYVFRPDADGRVNLVNNVKEGISLAKEASVLLHGGFSIEKMHDVQSLIGRGTSLLHRFTHPETPSDETGLADENFVEDWRNEGKDVWMFSGCADDQTSADTSMQGLATGE</sequence>
<dbReference type="GO" id="GO:0004197">
    <property type="term" value="F:cysteine-type endopeptidase activity"/>
    <property type="evidence" value="ECO:0007669"/>
    <property type="project" value="InterPro"/>
</dbReference>
<evidence type="ECO:0000259" key="2">
    <source>
        <dbReference type="Pfam" id="PF00656"/>
    </source>
</evidence>
<evidence type="ECO:0000256" key="1">
    <source>
        <dbReference type="ARBA" id="ARBA00009005"/>
    </source>
</evidence>
<dbReference type="AlphaFoldDB" id="A0A1Q5ULB0"/>
<name>A0A1Q5ULB0_9EURO</name>
<dbReference type="Gene3D" id="3.40.50.12660">
    <property type="match status" value="1"/>
</dbReference>
<dbReference type="GO" id="GO:0006508">
    <property type="term" value="P:proteolysis"/>
    <property type="evidence" value="ECO:0007669"/>
    <property type="project" value="InterPro"/>
</dbReference>
<gene>
    <name evidence="3" type="ORF">PENSUB_1006</name>
</gene>
<feature type="domain" description="Peptidase C14 caspase" evidence="2">
    <location>
        <begin position="3"/>
        <end position="260"/>
    </location>
</feature>
<comment type="similarity">
    <text evidence="1">Belongs to the peptidase C14B family.</text>
</comment>
<comment type="caution">
    <text evidence="3">The sequence shown here is derived from an EMBL/GenBank/DDBJ whole genome shotgun (WGS) entry which is preliminary data.</text>
</comment>
<evidence type="ECO:0000313" key="4">
    <source>
        <dbReference type="Proteomes" id="UP000186955"/>
    </source>
</evidence>
<dbReference type="Pfam" id="PF00656">
    <property type="entry name" value="Peptidase_C14"/>
    <property type="match status" value="1"/>
</dbReference>
<accession>A0A1Q5ULB0</accession>
<dbReference type="GO" id="GO:0005737">
    <property type="term" value="C:cytoplasm"/>
    <property type="evidence" value="ECO:0007669"/>
    <property type="project" value="TreeGrafter"/>
</dbReference>
<dbReference type="InterPro" id="IPR050452">
    <property type="entry name" value="Metacaspase"/>
</dbReference>
<organism evidence="3 4">
    <name type="scientific">Penicillium subrubescens</name>
    <dbReference type="NCBI Taxonomy" id="1316194"/>
    <lineage>
        <taxon>Eukaryota</taxon>
        <taxon>Fungi</taxon>
        <taxon>Dikarya</taxon>
        <taxon>Ascomycota</taxon>
        <taxon>Pezizomycotina</taxon>
        <taxon>Eurotiomycetes</taxon>
        <taxon>Eurotiomycetidae</taxon>
        <taxon>Eurotiales</taxon>
        <taxon>Aspergillaceae</taxon>
        <taxon>Penicillium</taxon>
    </lineage>
</organism>
<dbReference type="InterPro" id="IPR011600">
    <property type="entry name" value="Pept_C14_caspase"/>
</dbReference>
<protein>
    <submittedName>
        <fullName evidence="3">Metacaspase-1</fullName>
    </submittedName>
</protein>
<reference evidence="3 4" key="1">
    <citation type="submission" date="2016-10" db="EMBL/GenBank/DDBJ databases">
        <title>Genome sequence of the ascomycete fungus Penicillium subrubescens.</title>
        <authorList>
            <person name="De Vries R.P."/>
            <person name="Peng M."/>
            <person name="Dilokpimol A."/>
            <person name="Hilden K."/>
            <person name="Makela M.R."/>
            <person name="Grigoriev I."/>
            <person name="Riley R."/>
            <person name="Granchi Z."/>
        </authorList>
    </citation>
    <scope>NUCLEOTIDE SEQUENCE [LARGE SCALE GENOMIC DNA]</scope>
    <source>
        <strain evidence="3 4">CBS 132785</strain>
    </source>
</reference>
<dbReference type="EMBL" id="MNBE01000136">
    <property type="protein sequence ID" value="OKP13275.1"/>
    <property type="molecule type" value="Genomic_DNA"/>
</dbReference>
<keyword evidence="4" id="KW-1185">Reference proteome</keyword>
<dbReference type="Proteomes" id="UP000186955">
    <property type="component" value="Unassembled WGS sequence"/>
</dbReference>